<dbReference type="Proteomes" id="UP000009138">
    <property type="component" value="Unassembled WGS sequence"/>
</dbReference>
<protein>
    <submittedName>
        <fullName evidence="1">Uncharacterized protein</fullName>
    </submittedName>
</protein>
<gene>
    <name evidence="1" type="ORF">RO3G_08910</name>
</gene>
<reference evidence="1 2" key="1">
    <citation type="journal article" date="2009" name="PLoS Genet.">
        <title>Genomic analysis of the basal lineage fungus Rhizopus oryzae reveals a whole-genome duplication.</title>
        <authorList>
            <person name="Ma L.-J."/>
            <person name="Ibrahim A.S."/>
            <person name="Skory C."/>
            <person name="Grabherr M.G."/>
            <person name="Burger G."/>
            <person name="Butler M."/>
            <person name="Elias M."/>
            <person name="Idnurm A."/>
            <person name="Lang B.F."/>
            <person name="Sone T."/>
            <person name="Abe A."/>
            <person name="Calvo S.E."/>
            <person name="Corrochano L.M."/>
            <person name="Engels R."/>
            <person name="Fu J."/>
            <person name="Hansberg W."/>
            <person name="Kim J.-M."/>
            <person name="Kodira C.D."/>
            <person name="Koehrsen M.J."/>
            <person name="Liu B."/>
            <person name="Miranda-Saavedra D."/>
            <person name="O'Leary S."/>
            <person name="Ortiz-Castellanos L."/>
            <person name="Poulter R."/>
            <person name="Rodriguez-Romero J."/>
            <person name="Ruiz-Herrera J."/>
            <person name="Shen Y.-Q."/>
            <person name="Zeng Q."/>
            <person name="Galagan J."/>
            <person name="Birren B.W."/>
            <person name="Cuomo C.A."/>
            <person name="Wickes B.L."/>
        </authorList>
    </citation>
    <scope>NUCLEOTIDE SEQUENCE [LARGE SCALE GENOMIC DNA]</scope>
    <source>
        <strain evidence="2">RA 99-880 / ATCC MYA-4621 / FGSC 9543 / NRRL 43880</strain>
    </source>
</reference>
<keyword evidence="2" id="KW-1185">Reference proteome</keyword>
<evidence type="ECO:0000313" key="2">
    <source>
        <dbReference type="Proteomes" id="UP000009138"/>
    </source>
</evidence>
<dbReference type="GeneID" id="93615876"/>
<dbReference type="RefSeq" id="XP_067519596.1">
    <property type="nucleotide sequence ID" value="XM_067663495.1"/>
</dbReference>
<accession>I1C6X0</accession>
<dbReference type="AlphaFoldDB" id="I1C6X0"/>
<dbReference type="VEuPathDB" id="FungiDB:RO3G_08910"/>
<proteinExistence type="predicted"/>
<sequence>MMIKFDIKDCRSFCLSFINGSTVSAVSAASAADGSNAIDESYVEQYSEKQESSRLPILRRFPFEDIPKVKESLTDMMDPNLETRWKIDQVLEIE</sequence>
<dbReference type="EMBL" id="CH476737">
    <property type="protein sequence ID" value="EIE84200.1"/>
    <property type="molecule type" value="Genomic_DNA"/>
</dbReference>
<evidence type="ECO:0000313" key="1">
    <source>
        <dbReference type="EMBL" id="EIE84200.1"/>
    </source>
</evidence>
<name>I1C6X0_RHIO9</name>
<organism evidence="1 2">
    <name type="scientific">Rhizopus delemar (strain RA 99-880 / ATCC MYA-4621 / FGSC 9543 / NRRL 43880)</name>
    <name type="common">Mucormycosis agent</name>
    <name type="synonym">Rhizopus arrhizus var. delemar</name>
    <dbReference type="NCBI Taxonomy" id="246409"/>
    <lineage>
        <taxon>Eukaryota</taxon>
        <taxon>Fungi</taxon>
        <taxon>Fungi incertae sedis</taxon>
        <taxon>Mucoromycota</taxon>
        <taxon>Mucoromycotina</taxon>
        <taxon>Mucoromycetes</taxon>
        <taxon>Mucorales</taxon>
        <taxon>Mucorineae</taxon>
        <taxon>Rhizopodaceae</taxon>
        <taxon>Rhizopus</taxon>
    </lineage>
</organism>
<dbReference type="InParanoid" id="I1C6X0"/>